<sequence length="39" mass="4498">MGLISSSWSLKKFFAIVFVAFAMSGEFVAGYYRPSPWRY</sequence>
<dbReference type="Proteomes" id="UP000694005">
    <property type="component" value="Chromosome A09"/>
</dbReference>
<protein>
    <submittedName>
        <fullName evidence="2">Uncharacterized protein</fullName>
    </submittedName>
</protein>
<accession>A0A8D9G2Y5</accession>
<keyword evidence="1" id="KW-0472">Membrane</keyword>
<evidence type="ECO:0000313" key="3">
    <source>
        <dbReference type="Proteomes" id="UP000694005"/>
    </source>
</evidence>
<dbReference type="Gramene" id="A09p76450.2_BraZ1">
    <property type="protein sequence ID" value="A09p76450.2_BraZ1.CDS"/>
    <property type="gene ID" value="A09g76450.2_BraZ1"/>
</dbReference>
<reference evidence="2 3" key="1">
    <citation type="submission" date="2021-07" db="EMBL/GenBank/DDBJ databases">
        <authorList>
            <consortium name="Genoscope - CEA"/>
            <person name="William W."/>
        </authorList>
    </citation>
    <scope>NUCLEOTIDE SEQUENCE [LARGE SCALE GENOMIC DNA]</scope>
</reference>
<keyword evidence="1" id="KW-0812">Transmembrane</keyword>
<gene>
    <name evidence="2" type="ORF">BRAPAZ1V2_A09P76450.2</name>
</gene>
<dbReference type="EMBL" id="LS974625">
    <property type="protein sequence ID" value="CAG7867178.1"/>
    <property type="molecule type" value="Genomic_DNA"/>
</dbReference>
<name>A0A8D9G2Y5_BRACM</name>
<keyword evidence="1" id="KW-1133">Transmembrane helix</keyword>
<proteinExistence type="predicted"/>
<organism evidence="2 3">
    <name type="scientific">Brassica campestris</name>
    <name type="common">Field mustard</name>
    <dbReference type="NCBI Taxonomy" id="3711"/>
    <lineage>
        <taxon>Eukaryota</taxon>
        <taxon>Viridiplantae</taxon>
        <taxon>Streptophyta</taxon>
        <taxon>Embryophyta</taxon>
        <taxon>Tracheophyta</taxon>
        <taxon>Spermatophyta</taxon>
        <taxon>Magnoliopsida</taxon>
        <taxon>eudicotyledons</taxon>
        <taxon>Gunneridae</taxon>
        <taxon>Pentapetalae</taxon>
        <taxon>rosids</taxon>
        <taxon>malvids</taxon>
        <taxon>Brassicales</taxon>
        <taxon>Brassicaceae</taxon>
        <taxon>Brassiceae</taxon>
        <taxon>Brassica</taxon>
    </lineage>
</organism>
<evidence type="ECO:0000256" key="1">
    <source>
        <dbReference type="SAM" id="Phobius"/>
    </source>
</evidence>
<feature type="transmembrane region" description="Helical" evidence="1">
    <location>
        <begin position="12"/>
        <end position="32"/>
    </location>
</feature>
<evidence type="ECO:0000313" key="2">
    <source>
        <dbReference type="EMBL" id="CAG7867178.1"/>
    </source>
</evidence>
<dbReference type="AlphaFoldDB" id="A0A8D9G2Y5"/>